<dbReference type="InterPro" id="IPR021056">
    <property type="entry name" value="Mt_import_IM_translocase_Tim54"/>
</dbReference>
<evidence type="ECO:0000256" key="9">
    <source>
        <dbReference type="ARBA" id="ARBA00023010"/>
    </source>
</evidence>
<dbReference type="Pfam" id="PF11711">
    <property type="entry name" value="Tim54"/>
    <property type="match status" value="1"/>
</dbReference>
<evidence type="ECO:0000256" key="4">
    <source>
        <dbReference type="ARBA" id="ARBA00022448"/>
    </source>
</evidence>
<keyword evidence="11" id="KW-0472">Membrane</keyword>
<sequence>MSTQRAEPPPPGPSGASSGIRTALRFTGIPESWITKRPKLPSRNWLIFIGVTSSVLSLYVYDRKKCRDIRTSYIKRVEHLAHEPMGSMELPRKVTVYASKWPGDEDANRSLRFFKKYVKPIIVAAAIDYDVQNGKRHGDLARQISEKIKTQRRIDAGLEEPVVSPVVTPIKLSREEETAKHLAGGLIIVGRMTFKEYLEGLRRGWSESPERVDREDVLAHILEDDGHFDESEPTESSSTLDGEPIPTASRLMSGQNAKTFSPLQLSPSASSSSSRPTLLDIPPPEFIPPQPPLLLVPFTNHIGFKQIPLMIADFFNQRAKVAAGAEAAYRIIVGHTRPIVAPSSSPIPAPLFSPDGRQPETDLDFDRLGESYFQPSLSSIMHEIAKSRDEYYAKLPARLATARALARGEREPTKEEQNSPPPTEVDLRAERMKKEMRWRNDEEGWGIIRPDKDAAWDERFRNALRVFSDPPREDTISH</sequence>
<comment type="similarity">
    <text evidence="2">Belongs to the TIM54 family.</text>
</comment>
<dbReference type="GO" id="GO:0015031">
    <property type="term" value="P:protein transport"/>
    <property type="evidence" value="ECO:0007669"/>
    <property type="project" value="UniProtKB-KW"/>
</dbReference>
<protein>
    <recommendedName>
        <fullName evidence="3">Mitochondrial import inner membrane translocase subunit TIM54</fullName>
    </recommendedName>
</protein>
<gene>
    <name evidence="13" type="ORF">EW145_g2778</name>
</gene>
<keyword evidence="14" id="KW-1185">Reference proteome</keyword>
<evidence type="ECO:0000313" key="13">
    <source>
        <dbReference type="EMBL" id="THH08316.1"/>
    </source>
</evidence>
<proteinExistence type="inferred from homology"/>
<evidence type="ECO:0000256" key="12">
    <source>
        <dbReference type="SAM" id="MobiDB-lite"/>
    </source>
</evidence>
<feature type="region of interest" description="Disordered" evidence="12">
    <location>
        <begin position="223"/>
        <end position="283"/>
    </location>
</feature>
<name>A0A4S4L9H1_9AGAM</name>
<keyword evidence="7" id="KW-0653">Protein transport</keyword>
<keyword evidence="5" id="KW-0812">Transmembrane</keyword>
<keyword evidence="4" id="KW-0813">Transport</keyword>
<evidence type="ECO:0000256" key="7">
    <source>
        <dbReference type="ARBA" id="ARBA00022927"/>
    </source>
</evidence>
<keyword evidence="8" id="KW-1133">Transmembrane helix</keyword>
<feature type="compositionally biased region" description="Low complexity" evidence="12">
    <location>
        <begin position="261"/>
        <end position="280"/>
    </location>
</feature>
<evidence type="ECO:0000256" key="3">
    <source>
        <dbReference type="ARBA" id="ARBA00020796"/>
    </source>
</evidence>
<evidence type="ECO:0000256" key="10">
    <source>
        <dbReference type="ARBA" id="ARBA00023128"/>
    </source>
</evidence>
<evidence type="ECO:0000256" key="2">
    <source>
        <dbReference type="ARBA" id="ARBA00006355"/>
    </source>
</evidence>
<comment type="caution">
    <text evidence="13">The sequence shown here is derived from an EMBL/GenBank/DDBJ whole genome shotgun (WGS) entry which is preliminary data.</text>
</comment>
<organism evidence="13 14">
    <name type="scientific">Phellinidium pouzarii</name>
    <dbReference type="NCBI Taxonomy" id="167371"/>
    <lineage>
        <taxon>Eukaryota</taxon>
        <taxon>Fungi</taxon>
        <taxon>Dikarya</taxon>
        <taxon>Basidiomycota</taxon>
        <taxon>Agaricomycotina</taxon>
        <taxon>Agaricomycetes</taxon>
        <taxon>Hymenochaetales</taxon>
        <taxon>Hymenochaetaceae</taxon>
        <taxon>Phellinidium</taxon>
    </lineage>
</organism>
<evidence type="ECO:0000313" key="14">
    <source>
        <dbReference type="Proteomes" id="UP000308199"/>
    </source>
</evidence>
<evidence type="ECO:0000256" key="6">
    <source>
        <dbReference type="ARBA" id="ARBA00022792"/>
    </source>
</evidence>
<dbReference type="AlphaFoldDB" id="A0A4S4L9H1"/>
<feature type="region of interest" description="Disordered" evidence="12">
    <location>
        <begin position="405"/>
        <end position="429"/>
    </location>
</feature>
<keyword evidence="6" id="KW-0999">Mitochondrion inner membrane</keyword>
<feature type="region of interest" description="Disordered" evidence="12">
    <location>
        <begin position="1"/>
        <end position="20"/>
    </location>
</feature>
<feature type="compositionally biased region" description="Basic and acidic residues" evidence="12">
    <location>
        <begin position="406"/>
        <end position="417"/>
    </location>
</feature>
<keyword evidence="10" id="KW-0496">Mitochondrion</keyword>
<evidence type="ECO:0000256" key="1">
    <source>
        <dbReference type="ARBA" id="ARBA00004434"/>
    </source>
</evidence>
<evidence type="ECO:0000256" key="5">
    <source>
        <dbReference type="ARBA" id="ARBA00022692"/>
    </source>
</evidence>
<accession>A0A4S4L9H1</accession>
<feature type="compositionally biased region" description="Polar residues" evidence="12">
    <location>
        <begin position="250"/>
        <end position="259"/>
    </location>
</feature>
<evidence type="ECO:0000256" key="8">
    <source>
        <dbReference type="ARBA" id="ARBA00022989"/>
    </source>
</evidence>
<dbReference type="OrthoDB" id="5598305at2759"/>
<dbReference type="EMBL" id="SGPK01000104">
    <property type="protein sequence ID" value="THH08316.1"/>
    <property type="molecule type" value="Genomic_DNA"/>
</dbReference>
<comment type="subcellular location">
    <subcellularLocation>
        <location evidence="1">Mitochondrion inner membrane</location>
        <topology evidence="1">Single-pass membrane protein</topology>
    </subcellularLocation>
</comment>
<keyword evidence="9" id="KW-0811">Translocation</keyword>
<reference evidence="13 14" key="1">
    <citation type="submission" date="2019-02" db="EMBL/GenBank/DDBJ databases">
        <title>Genome sequencing of the rare red list fungi Phellinidium pouzarii.</title>
        <authorList>
            <person name="Buettner E."/>
            <person name="Kellner H."/>
        </authorList>
    </citation>
    <scope>NUCLEOTIDE SEQUENCE [LARGE SCALE GENOMIC DNA]</scope>
    <source>
        <strain evidence="13 14">DSM 108285</strain>
    </source>
</reference>
<dbReference type="Proteomes" id="UP000308199">
    <property type="component" value="Unassembled WGS sequence"/>
</dbReference>
<dbReference type="GO" id="GO:0005743">
    <property type="term" value="C:mitochondrial inner membrane"/>
    <property type="evidence" value="ECO:0007669"/>
    <property type="project" value="UniProtKB-SubCell"/>
</dbReference>
<evidence type="ECO:0000256" key="11">
    <source>
        <dbReference type="ARBA" id="ARBA00023136"/>
    </source>
</evidence>